<evidence type="ECO:0000313" key="3">
    <source>
        <dbReference type="Proteomes" id="UP000076632"/>
    </source>
</evidence>
<gene>
    <name evidence="2" type="ORF">L228DRAFT_246284</name>
</gene>
<dbReference type="Proteomes" id="UP000076632">
    <property type="component" value="Unassembled WGS sequence"/>
</dbReference>
<reference evidence="2 3" key="1">
    <citation type="journal article" date="2016" name="Fungal Biol.">
        <title>The genome of Xylona heveae provides a window into fungal endophytism.</title>
        <authorList>
            <person name="Gazis R."/>
            <person name="Kuo A."/>
            <person name="Riley R."/>
            <person name="LaButti K."/>
            <person name="Lipzen A."/>
            <person name="Lin J."/>
            <person name="Amirebrahimi M."/>
            <person name="Hesse C.N."/>
            <person name="Spatafora J.W."/>
            <person name="Henrissat B."/>
            <person name="Hainaut M."/>
            <person name="Grigoriev I.V."/>
            <person name="Hibbett D.S."/>
        </authorList>
    </citation>
    <scope>NUCLEOTIDE SEQUENCE [LARGE SCALE GENOMIC DNA]</scope>
    <source>
        <strain evidence="2 3">TC161</strain>
    </source>
</reference>
<sequence>MSGLQWRFHWQKRKLFDRDRSGQIVRPINVFFIFCILVIVEHLRESLIKRDSQVLLRACDNKSQSP</sequence>
<evidence type="ECO:0000313" key="2">
    <source>
        <dbReference type="EMBL" id="KZF23512.1"/>
    </source>
</evidence>
<dbReference type="InParanoid" id="A0A165HH87"/>
<keyword evidence="1" id="KW-0812">Transmembrane</keyword>
<dbReference type="RefSeq" id="XP_018189067.1">
    <property type="nucleotide sequence ID" value="XM_018332378.1"/>
</dbReference>
<keyword evidence="1" id="KW-1133">Transmembrane helix</keyword>
<organism evidence="2 3">
    <name type="scientific">Xylona heveae (strain CBS 132557 / TC161)</name>
    <dbReference type="NCBI Taxonomy" id="1328760"/>
    <lineage>
        <taxon>Eukaryota</taxon>
        <taxon>Fungi</taxon>
        <taxon>Dikarya</taxon>
        <taxon>Ascomycota</taxon>
        <taxon>Pezizomycotina</taxon>
        <taxon>Xylonomycetes</taxon>
        <taxon>Xylonales</taxon>
        <taxon>Xylonaceae</taxon>
        <taxon>Xylona</taxon>
    </lineage>
</organism>
<evidence type="ECO:0000256" key="1">
    <source>
        <dbReference type="SAM" id="Phobius"/>
    </source>
</evidence>
<dbReference type="AlphaFoldDB" id="A0A165HH87"/>
<dbReference type="GeneID" id="28897515"/>
<keyword evidence="1" id="KW-0472">Membrane</keyword>
<protein>
    <submittedName>
        <fullName evidence="2">Uncharacterized protein</fullName>
    </submittedName>
</protein>
<dbReference type="EMBL" id="KV407457">
    <property type="protein sequence ID" value="KZF23512.1"/>
    <property type="molecule type" value="Genomic_DNA"/>
</dbReference>
<name>A0A165HH87_XYLHT</name>
<keyword evidence="3" id="KW-1185">Reference proteome</keyword>
<feature type="transmembrane region" description="Helical" evidence="1">
    <location>
        <begin position="24"/>
        <end position="43"/>
    </location>
</feature>
<accession>A0A165HH87</accession>
<proteinExistence type="predicted"/>